<name>A0AAP9WBW2_LEPIR</name>
<dbReference type="Proteomes" id="UP000663124">
    <property type="component" value="Chromosome 1"/>
</dbReference>
<accession>A0AAP9WBW2</accession>
<dbReference type="AlphaFoldDB" id="A0AAP9WBW2"/>
<gene>
    <name evidence="1" type="ORF">Lepto782_12645</name>
</gene>
<reference evidence="1" key="1">
    <citation type="submission" date="2019-09" db="EMBL/GenBank/DDBJ databases">
        <title>Comparative Genomics of Leptospira interrogans Reveals Genome Plasticity - A Common Adaptive Strategy for Survival in Various Hosts.</title>
        <authorList>
            <person name="Ramli S.R."/>
            <person name="Bunk B."/>
            <person name="Goris M."/>
            <person name="Bhuju S."/>
            <person name="Jarek M."/>
            <person name="Sproer C."/>
            <person name="Mustakim S."/>
            <person name="Strommenger B."/>
            <person name="Pessler F."/>
        </authorList>
    </citation>
    <scope>NUCLEOTIDE SEQUENCE</scope>
    <source>
        <strain evidence="1">782</strain>
    </source>
</reference>
<organism evidence="1 2">
    <name type="scientific">Leptospira interrogans serovar Canicola</name>
    <dbReference type="NCBI Taxonomy" id="211880"/>
    <lineage>
        <taxon>Bacteria</taxon>
        <taxon>Pseudomonadati</taxon>
        <taxon>Spirochaetota</taxon>
        <taxon>Spirochaetia</taxon>
        <taxon>Leptospirales</taxon>
        <taxon>Leptospiraceae</taxon>
        <taxon>Leptospira</taxon>
    </lineage>
</organism>
<dbReference type="EMBL" id="CP043884">
    <property type="protein sequence ID" value="QOI43021.1"/>
    <property type="molecule type" value="Genomic_DNA"/>
</dbReference>
<proteinExistence type="predicted"/>
<dbReference type="RefSeq" id="WP_061234769.1">
    <property type="nucleotide sequence ID" value="NZ_CP043884.1"/>
</dbReference>
<evidence type="ECO:0000313" key="1">
    <source>
        <dbReference type="EMBL" id="QOI43021.1"/>
    </source>
</evidence>
<protein>
    <submittedName>
        <fullName evidence="1">Uncharacterized protein</fullName>
    </submittedName>
</protein>
<evidence type="ECO:0000313" key="2">
    <source>
        <dbReference type="Proteomes" id="UP000663124"/>
    </source>
</evidence>
<sequence>MENAKSEVKESLLELLKQNDKSAFLIKYSHNVEADGFILEVLVKFDGLQFSPENNKLENDLFKILQRIDN</sequence>